<dbReference type="Gene3D" id="3.30.565.10">
    <property type="entry name" value="Histidine kinase-like ATPase, C-terminal domain"/>
    <property type="match status" value="1"/>
</dbReference>
<keyword evidence="3" id="KW-0418">Kinase</keyword>
<dbReference type="CDD" id="cd16936">
    <property type="entry name" value="HATPase_RsbW-like"/>
    <property type="match status" value="1"/>
</dbReference>
<dbReference type="SUPFAM" id="SSF55874">
    <property type="entry name" value="ATPase domain of HSP90 chaperone/DNA topoisomerase II/histidine kinase"/>
    <property type="match status" value="1"/>
</dbReference>
<proteinExistence type="predicted"/>
<dbReference type="Proteomes" id="UP000316095">
    <property type="component" value="Unassembled WGS sequence"/>
</dbReference>
<keyword evidence="1" id="KW-0723">Serine/threonine-protein kinase</keyword>
<sequence length="147" mass="16061">MPPTNLSNSSNTKSGSAVIPSDEAAALDVQDQIIELLESFSFSDRDLFSIRLALAEAITNAIRHGNRMDPSKTVTFKWAVTAQRISVNITDEGTGFDPASLIDPTEEENLERPGGRGVLLIRNFMDEVIYNAQGNSLTMIKQMSVSE</sequence>
<gene>
    <name evidence="3" type="primary">rsbW_2</name>
    <name evidence="3" type="ORF">Pan54_09470</name>
</gene>
<dbReference type="InterPro" id="IPR036890">
    <property type="entry name" value="HATPase_C_sf"/>
</dbReference>
<protein>
    <submittedName>
        <fullName evidence="3">Serine-protein kinase RsbW</fullName>
        <ecNumber evidence="3">2.7.11.1</ecNumber>
    </submittedName>
</protein>
<evidence type="ECO:0000313" key="3">
    <source>
        <dbReference type="EMBL" id="TWT60233.1"/>
    </source>
</evidence>
<dbReference type="PANTHER" id="PTHR35526">
    <property type="entry name" value="ANTI-SIGMA-F FACTOR RSBW-RELATED"/>
    <property type="match status" value="1"/>
</dbReference>
<dbReference type="InterPro" id="IPR050267">
    <property type="entry name" value="Anti-sigma-factor_SerPK"/>
</dbReference>
<name>A0A5C5XD49_9PLAN</name>
<keyword evidence="3" id="KW-0808">Transferase</keyword>
<evidence type="ECO:0000313" key="4">
    <source>
        <dbReference type="Proteomes" id="UP000316095"/>
    </source>
</evidence>
<dbReference type="InterPro" id="IPR003594">
    <property type="entry name" value="HATPase_dom"/>
</dbReference>
<dbReference type="AlphaFoldDB" id="A0A5C5XD49"/>
<dbReference type="GO" id="GO:0004674">
    <property type="term" value="F:protein serine/threonine kinase activity"/>
    <property type="evidence" value="ECO:0007669"/>
    <property type="project" value="UniProtKB-KW"/>
</dbReference>
<organism evidence="3 4">
    <name type="scientific">Rubinisphaera italica</name>
    <dbReference type="NCBI Taxonomy" id="2527969"/>
    <lineage>
        <taxon>Bacteria</taxon>
        <taxon>Pseudomonadati</taxon>
        <taxon>Planctomycetota</taxon>
        <taxon>Planctomycetia</taxon>
        <taxon>Planctomycetales</taxon>
        <taxon>Planctomycetaceae</taxon>
        <taxon>Rubinisphaera</taxon>
    </lineage>
</organism>
<dbReference type="Pfam" id="PF13581">
    <property type="entry name" value="HATPase_c_2"/>
    <property type="match status" value="1"/>
</dbReference>
<comment type="caution">
    <text evidence="3">The sequence shown here is derived from an EMBL/GenBank/DDBJ whole genome shotgun (WGS) entry which is preliminary data.</text>
</comment>
<feature type="domain" description="Histidine kinase/HSP90-like ATPase" evidence="2">
    <location>
        <begin position="21"/>
        <end position="141"/>
    </location>
</feature>
<dbReference type="EMBL" id="SJPG01000001">
    <property type="protein sequence ID" value="TWT60233.1"/>
    <property type="molecule type" value="Genomic_DNA"/>
</dbReference>
<dbReference type="PANTHER" id="PTHR35526:SF3">
    <property type="entry name" value="ANTI-SIGMA-F FACTOR RSBW"/>
    <property type="match status" value="1"/>
</dbReference>
<evidence type="ECO:0000256" key="1">
    <source>
        <dbReference type="ARBA" id="ARBA00022527"/>
    </source>
</evidence>
<evidence type="ECO:0000259" key="2">
    <source>
        <dbReference type="Pfam" id="PF13581"/>
    </source>
</evidence>
<dbReference type="EC" id="2.7.11.1" evidence="3"/>
<dbReference type="RefSeq" id="WP_165441581.1">
    <property type="nucleotide sequence ID" value="NZ_SJPG01000001.1"/>
</dbReference>
<accession>A0A5C5XD49</accession>
<reference evidence="3 4" key="1">
    <citation type="submission" date="2019-02" db="EMBL/GenBank/DDBJ databases">
        <title>Deep-cultivation of Planctomycetes and their phenomic and genomic characterization uncovers novel biology.</title>
        <authorList>
            <person name="Wiegand S."/>
            <person name="Jogler M."/>
            <person name="Boedeker C."/>
            <person name="Pinto D."/>
            <person name="Vollmers J."/>
            <person name="Rivas-Marin E."/>
            <person name="Kohn T."/>
            <person name="Peeters S.H."/>
            <person name="Heuer A."/>
            <person name="Rast P."/>
            <person name="Oberbeckmann S."/>
            <person name="Bunk B."/>
            <person name="Jeske O."/>
            <person name="Meyerdierks A."/>
            <person name="Storesund J.E."/>
            <person name="Kallscheuer N."/>
            <person name="Luecker S."/>
            <person name="Lage O.M."/>
            <person name="Pohl T."/>
            <person name="Merkel B.J."/>
            <person name="Hornburger P."/>
            <person name="Mueller R.-W."/>
            <person name="Bruemmer F."/>
            <person name="Labrenz M."/>
            <person name="Spormann A.M."/>
            <person name="Op Den Camp H."/>
            <person name="Overmann J."/>
            <person name="Amann R."/>
            <person name="Jetten M.S.M."/>
            <person name="Mascher T."/>
            <person name="Medema M.H."/>
            <person name="Devos D.P."/>
            <person name="Kaster A.-K."/>
            <person name="Ovreas L."/>
            <person name="Rohde M."/>
            <person name="Galperin M.Y."/>
            <person name="Jogler C."/>
        </authorList>
    </citation>
    <scope>NUCLEOTIDE SEQUENCE [LARGE SCALE GENOMIC DNA]</scope>
    <source>
        <strain evidence="3 4">Pan54</strain>
    </source>
</reference>
<keyword evidence="4" id="KW-1185">Reference proteome</keyword>